<evidence type="ECO:0000313" key="2">
    <source>
        <dbReference type="EMBL" id="CAI6351526.1"/>
    </source>
</evidence>
<accession>A0AAV0W6V7</accession>
<dbReference type="EMBL" id="CARXXK010000001">
    <property type="protein sequence ID" value="CAI6351526.1"/>
    <property type="molecule type" value="Genomic_DNA"/>
</dbReference>
<feature type="chain" id="PRO_5043639787" evidence="1">
    <location>
        <begin position="25"/>
        <end position="450"/>
    </location>
</feature>
<organism evidence="2 3">
    <name type="scientific">Macrosiphum euphorbiae</name>
    <name type="common">potato aphid</name>
    <dbReference type="NCBI Taxonomy" id="13131"/>
    <lineage>
        <taxon>Eukaryota</taxon>
        <taxon>Metazoa</taxon>
        <taxon>Ecdysozoa</taxon>
        <taxon>Arthropoda</taxon>
        <taxon>Hexapoda</taxon>
        <taxon>Insecta</taxon>
        <taxon>Pterygota</taxon>
        <taxon>Neoptera</taxon>
        <taxon>Paraneoptera</taxon>
        <taxon>Hemiptera</taxon>
        <taxon>Sternorrhyncha</taxon>
        <taxon>Aphidomorpha</taxon>
        <taxon>Aphidoidea</taxon>
        <taxon>Aphididae</taxon>
        <taxon>Macrosiphini</taxon>
        <taxon>Macrosiphum</taxon>
    </lineage>
</organism>
<proteinExistence type="predicted"/>
<reference evidence="2 3" key="1">
    <citation type="submission" date="2023-01" db="EMBL/GenBank/DDBJ databases">
        <authorList>
            <person name="Whitehead M."/>
        </authorList>
    </citation>
    <scope>NUCLEOTIDE SEQUENCE [LARGE SCALE GENOMIC DNA]</scope>
</reference>
<feature type="signal peptide" evidence="1">
    <location>
        <begin position="1"/>
        <end position="24"/>
    </location>
</feature>
<comment type="caution">
    <text evidence="2">The sequence shown here is derived from an EMBL/GenBank/DDBJ whole genome shotgun (WGS) entry which is preliminary data.</text>
</comment>
<keyword evidence="1" id="KW-0732">Signal</keyword>
<sequence length="450" mass="51909">MEFYRLLFCCVSLYSVCLITEISSQLSLFSTSHSSIALSAQSYYEVGSGVNKIFCPNIIINYDTSGHIYYFSIKNYEIRISLSERPIECRDFMSYFEYTINNNLVTYSGFGKHFELQFYPPLNNFVNFTHQNFNVTLRDFDSRYSESIILVLIYSTKDVRTKRYSVIEFSSKSSISSLTKVITYGKASLNYIVRQFEKLYDSISSGIKSAIHNYQDFKLYGNILTNFSDFRVGDVFACKLLSMPSLINPFFHFMIVVESAHLPDNAISFGMFDNQYGKAGYVNITTELQTYTNNSRRCIMLRPHINYYTSYVSKVNEALETGDLSVVKDYAYLSSRYSSWYDNFKERVKLITDTVDFHYSAIHCNCQTIVDYIAFGTILDNSLCTSVRGNQVIAANSCNWKLYNKIISVFLANYENKSFVMYLDSPGVWSFNCEKLPTYLSNAFKSIQNT</sequence>
<dbReference type="Proteomes" id="UP001160148">
    <property type="component" value="Unassembled WGS sequence"/>
</dbReference>
<name>A0AAV0W6V7_9HEMI</name>
<evidence type="ECO:0000313" key="3">
    <source>
        <dbReference type="Proteomes" id="UP001160148"/>
    </source>
</evidence>
<protein>
    <submittedName>
        <fullName evidence="2">Uncharacterized protein</fullName>
    </submittedName>
</protein>
<evidence type="ECO:0000256" key="1">
    <source>
        <dbReference type="SAM" id="SignalP"/>
    </source>
</evidence>
<dbReference type="AlphaFoldDB" id="A0AAV0W6V7"/>
<gene>
    <name evidence="2" type="ORF">MEUPH1_LOCUS7861</name>
</gene>
<keyword evidence="3" id="KW-1185">Reference proteome</keyword>